<protein>
    <submittedName>
        <fullName evidence="2">Diversity-generating retroelement protein Avd</fullName>
    </submittedName>
</protein>
<accession>A0A845DAT7</accession>
<organism evidence="2 3">
    <name type="scientific">Candidatus Spechtbacteria bacterium SB0662_bin_43</name>
    <dbReference type="NCBI Taxonomy" id="2604897"/>
    <lineage>
        <taxon>Bacteria</taxon>
        <taxon>Candidatus Spechtiibacteriota</taxon>
    </lineage>
</organism>
<dbReference type="NCBIfam" id="NF033474">
    <property type="entry name" value="DivGenRetAVD"/>
    <property type="match status" value="1"/>
</dbReference>
<dbReference type="AlphaFoldDB" id="A0A845DAT7"/>
<dbReference type="Proteomes" id="UP000449092">
    <property type="component" value="Unassembled WGS sequence"/>
</dbReference>
<dbReference type="Pfam" id="PF22296">
    <property type="entry name" value="bAvd"/>
    <property type="match status" value="1"/>
</dbReference>
<comment type="caution">
    <text evidence="2">The sequence shown here is derived from an EMBL/GenBank/DDBJ whole genome shotgun (WGS) entry which is preliminary data.</text>
</comment>
<dbReference type="Gene3D" id="1.20.1440.60">
    <property type="entry name" value="23S rRNA-intervening sequence"/>
    <property type="match status" value="1"/>
</dbReference>
<proteinExistence type="predicted"/>
<dbReference type="InterPro" id="IPR036583">
    <property type="entry name" value="23S_rRNA_IVS_sf"/>
</dbReference>
<dbReference type="CDD" id="cd16376">
    <property type="entry name" value="Avd_like"/>
    <property type="match status" value="1"/>
</dbReference>
<gene>
    <name evidence="2" type="primary">avd</name>
    <name evidence="2" type="ORF">F4X82_03530</name>
</gene>
<dbReference type="InterPro" id="IPR055360">
    <property type="entry name" value="bAvd"/>
</dbReference>
<evidence type="ECO:0000259" key="1">
    <source>
        <dbReference type="Pfam" id="PF22296"/>
    </source>
</evidence>
<feature type="domain" description="bAvd-like" evidence="1">
    <location>
        <begin position="10"/>
        <end position="111"/>
    </location>
</feature>
<reference evidence="2 3" key="1">
    <citation type="submission" date="2019-09" db="EMBL/GenBank/DDBJ databases">
        <title>Characterisation of the sponge microbiome using genome-centric metagenomics.</title>
        <authorList>
            <person name="Engelberts J.P."/>
            <person name="Robbins S.J."/>
            <person name="De Goeij J.M."/>
            <person name="Aranda M."/>
            <person name="Bell S.C."/>
            <person name="Webster N.S."/>
        </authorList>
    </citation>
    <scope>NUCLEOTIDE SEQUENCE [LARGE SCALE GENOMIC DNA]</scope>
    <source>
        <strain evidence="2">SB0662_bin_43</strain>
    </source>
</reference>
<evidence type="ECO:0000313" key="2">
    <source>
        <dbReference type="EMBL" id="MYE38559.1"/>
    </source>
</evidence>
<dbReference type="EMBL" id="VXOY01000031">
    <property type="protein sequence ID" value="MYE38559.1"/>
    <property type="molecule type" value="Genomic_DNA"/>
</dbReference>
<dbReference type="SUPFAM" id="SSF158446">
    <property type="entry name" value="IVS-encoded protein-like"/>
    <property type="match status" value="1"/>
</dbReference>
<name>A0A845DAT7_9BACT</name>
<sequence length="115" mass="13647">MNEFDIPIFRKTYDLYKLFHEYRKVVPKYDRFTIFERCEHLILDVIEGILQASSEKKPEKLSTLEKCSLKLNMLRVFIRLTKDTKSIDTKKYIVLEGIVDEIGRMLGGWIRATKS</sequence>
<evidence type="ECO:0000313" key="3">
    <source>
        <dbReference type="Proteomes" id="UP000449092"/>
    </source>
</evidence>